<dbReference type="PROSITE" id="PS51257">
    <property type="entry name" value="PROKAR_LIPOPROTEIN"/>
    <property type="match status" value="1"/>
</dbReference>
<accession>A0A928UZQ9</accession>
<proteinExistence type="predicted"/>
<gene>
    <name evidence="2" type="ORF">C4F51_03210</name>
</gene>
<evidence type="ECO:0008006" key="4">
    <source>
        <dbReference type="Google" id="ProtNLM"/>
    </source>
</evidence>
<organism evidence="2 3">
    <name type="scientific">Cellvibrio polysaccharolyticus</name>
    <dbReference type="NCBI Taxonomy" id="2082724"/>
    <lineage>
        <taxon>Bacteria</taxon>
        <taxon>Pseudomonadati</taxon>
        <taxon>Pseudomonadota</taxon>
        <taxon>Gammaproteobacteria</taxon>
        <taxon>Cellvibrionales</taxon>
        <taxon>Cellvibrionaceae</taxon>
        <taxon>Cellvibrio</taxon>
    </lineage>
</organism>
<name>A0A928UZQ9_9GAMM</name>
<comment type="caution">
    <text evidence="2">The sequence shown here is derived from an EMBL/GenBank/DDBJ whole genome shotgun (WGS) entry which is preliminary data.</text>
</comment>
<feature type="signal peptide" evidence="1">
    <location>
        <begin position="1"/>
        <end position="22"/>
    </location>
</feature>
<sequence>MKKLVMAVAVSSACLFSGAAMACTKPDNKPDIPDAATVVTAQMVKANNDMKAYVKAVEEYVKCAKLSRADEKREVDDLKKFAEDFNVVVRAFKARSAG</sequence>
<protein>
    <recommendedName>
        <fullName evidence="4">Lipoprotein</fullName>
    </recommendedName>
</protein>
<evidence type="ECO:0000313" key="3">
    <source>
        <dbReference type="Proteomes" id="UP000652567"/>
    </source>
</evidence>
<dbReference type="AlphaFoldDB" id="A0A928UZQ9"/>
<keyword evidence="3" id="KW-1185">Reference proteome</keyword>
<dbReference type="Proteomes" id="UP000652567">
    <property type="component" value="Unassembled WGS sequence"/>
</dbReference>
<feature type="chain" id="PRO_5036974463" description="Lipoprotein" evidence="1">
    <location>
        <begin position="23"/>
        <end position="98"/>
    </location>
</feature>
<dbReference type="EMBL" id="PRDL01000001">
    <property type="protein sequence ID" value="MBE8716191.1"/>
    <property type="molecule type" value="Genomic_DNA"/>
</dbReference>
<keyword evidence="1" id="KW-0732">Signal</keyword>
<reference evidence="2" key="1">
    <citation type="submission" date="2018-07" db="EMBL/GenBank/DDBJ databases">
        <title>Genome assembly of strain Ka43.</title>
        <authorList>
            <person name="Kukolya J."/>
            <person name="Nagy I."/>
            <person name="Horvath B."/>
            <person name="Toth A."/>
        </authorList>
    </citation>
    <scope>NUCLEOTIDE SEQUENCE</scope>
    <source>
        <strain evidence="2">KB43</strain>
    </source>
</reference>
<dbReference type="RefSeq" id="WP_193907077.1">
    <property type="nucleotide sequence ID" value="NZ_PRDL01000001.1"/>
</dbReference>
<evidence type="ECO:0000256" key="1">
    <source>
        <dbReference type="SAM" id="SignalP"/>
    </source>
</evidence>
<evidence type="ECO:0000313" key="2">
    <source>
        <dbReference type="EMBL" id="MBE8716191.1"/>
    </source>
</evidence>